<gene>
    <name evidence="1" type="ORF">CISIN_1g0449401mg</name>
</gene>
<organism evidence="1 2">
    <name type="scientific">Citrus sinensis</name>
    <name type="common">Sweet orange</name>
    <name type="synonym">Citrus aurantium var. sinensis</name>
    <dbReference type="NCBI Taxonomy" id="2711"/>
    <lineage>
        <taxon>Eukaryota</taxon>
        <taxon>Viridiplantae</taxon>
        <taxon>Streptophyta</taxon>
        <taxon>Embryophyta</taxon>
        <taxon>Tracheophyta</taxon>
        <taxon>Spermatophyta</taxon>
        <taxon>Magnoliopsida</taxon>
        <taxon>eudicotyledons</taxon>
        <taxon>Gunneridae</taxon>
        <taxon>Pentapetalae</taxon>
        <taxon>rosids</taxon>
        <taxon>malvids</taxon>
        <taxon>Sapindales</taxon>
        <taxon>Rutaceae</taxon>
        <taxon>Aurantioideae</taxon>
        <taxon>Citrus</taxon>
    </lineage>
</organism>
<reference evidence="1 2" key="1">
    <citation type="submission" date="2014-04" db="EMBL/GenBank/DDBJ databases">
        <authorList>
            <consortium name="International Citrus Genome Consortium"/>
            <person name="Gmitter F."/>
            <person name="Chen C."/>
            <person name="Farmerie W."/>
            <person name="Harkins T."/>
            <person name="Desany B."/>
            <person name="Mohiuddin M."/>
            <person name="Kodira C."/>
            <person name="Borodovsky M."/>
            <person name="Lomsadze A."/>
            <person name="Burns P."/>
            <person name="Jenkins J."/>
            <person name="Prochnik S."/>
            <person name="Shu S."/>
            <person name="Chapman J."/>
            <person name="Pitluck S."/>
            <person name="Schmutz J."/>
            <person name="Rokhsar D."/>
        </authorList>
    </citation>
    <scope>NUCLEOTIDE SEQUENCE</scope>
</reference>
<evidence type="ECO:0000313" key="2">
    <source>
        <dbReference type="Proteomes" id="UP000027120"/>
    </source>
</evidence>
<protein>
    <submittedName>
        <fullName evidence="1">Uncharacterized protein</fullName>
    </submittedName>
</protein>
<sequence>LTPIDDATYPHLADDKFLVSNELVYTD</sequence>
<proteinExistence type="predicted"/>
<name>A0A067EQL4_CITSI</name>
<accession>A0A067EQL4</accession>
<feature type="non-terminal residue" evidence="1">
    <location>
        <position position="1"/>
    </location>
</feature>
<dbReference type="EMBL" id="KK784963">
    <property type="protein sequence ID" value="KDO57413.1"/>
    <property type="molecule type" value="Genomic_DNA"/>
</dbReference>
<keyword evidence="2" id="KW-1185">Reference proteome</keyword>
<dbReference type="Proteomes" id="UP000027120">
    <property type="component" value="Unassembled WGS sequence"/>
</dbReference>
<dbReference type="AlphaFoldDB" id="A0A067EQL4"/>
<evidence type="ECO:0000313" key="1">
    <source>
        <dbReference type="EMBL" id="KDO57413.1"/>
    </source>
</evidence>